<sequence length="260" mass="30327">MSKTVGDNSYDSGVDVSWKDNETDKISKEITNITHDHGNVASKEKNHSDNVSSAITNNTCTALDSSASCNDKNAKIEFSWGVTSNVDTHSHMIKDYLPTGKRSTSCTDTVKVNSTPNNDLEILIRLVEHDLKSELRTMMTNRRISLLLESEDYDYWHKCTKKEIRRLEKYISRDNLTKYMCYYFTCNIPEHMDFYSIEDLIVNKMKSNLKTLILKRGLTRTDTDKYLMYQEKIYLEWQRLLKEIPEDYVIFYTENISTDD</sequence>
<comment type="caution">
    <text evidence="1">The sequence shown here is derived from an EMBL/GenBank/DDBJ whole genome shotgun (WGS) entry which is preliminary data.</text>
</comment>
<dbReference type="AlphaFoldDB" id="A0AAV8VXX8"/>
<accession>A0AAV8VXX8</accession>
<name>A0AAV8VXX8_9CUCU</name>
<gene>
    <name evidence="1" type="ORF">NQ315_003815</name>
</gene>
<dbReference type="Proteomes" id="UP001159042">
    <property type="component" value="Unassembled WGS sequence"/>
</dbReference>
<protein>
    <submittedName>
        <fullName evidence="1">Uncharacterized protein</fullName>
    </submittedName>
</protein>
<reference evidence="1 2" key="1">
    <citation type="journal article" date="2023" name="Insect Mol. Biol.">
        <title>Genome sequencing provides insights into the evolution of gene families encoding plant cell wall-degrading enzymes in longhorned beetles.</title>
        <authorList>
            <person name="Shin N.R."/>
            <person name="Okamura Y."/>
            <person name="Kirsch R."/>
            <person name="Pauchet Y."/>
        </authorList>
    </citation>
    <scope>NUCLEOTIDE SEQUENCE [LARGE SCALE GENOMIC DNA]</scope>
    <source>
        <strain evidence="1">EAD_L_NR</strain>
    </source>
</reference>
<organism evidence="1 2">
    <name type="scientific">Exocentrus adspersus</name>
    <dbReference type="NCBI Taxonomy" id="1586481"/>
    <lineage>
        <taxon>Eukaryota</taxon>
        <taxon>Metazoa</taxon>
        <taxon>Ecdysozoa</taxon>
        <taxon>Arthropoda</taxon>
        <taxon>Hexapoda</taxon>
        <taxon>Insecta</taxon>
        <taxon>Pterygota</taxon>
        <taxon>Neoptera</taxon>
        <taxon>Endopterygota</taxon>
        <taxon>Coleoptera</taxon>
        <taxon>Polyphaga</taxon>
        <taxon>Cucujiformia</taxon>
        <taxon>Chrysomeloidea</taxon>
        <taxon>Cerambycidae</taxon>
        <taxon>Lamiinae</taxon>
        <taxon>Acanthocinini</taxon>
        <taxon>Exocentrus</taxon>
    </lineage>
</organism>
<evidence type="ECO:0000313" key="1">
    <source>
        <dbReference type="EMBL" id="KAJ8919232.1"/>
    </source>
</evidence>
<evidence type="ECO:0000313" key="2">
    <source>
        <dbReference type="Proteomes" id="UP001159042"/>
    </source>
</evidence>
<proteinExistence type="predicted"/>
<keyword evidence="2" id="KW-1185">Reference proteome</keyword>
<dbReference type="EMBL" id="JANEYG010000019">
    <property type="protein sequence ID" value="KAJ8919232.1"/>
    <property type="molecule type" value="Genomic_DNA"/>
</dbReference>